<reference evidence="2 3" key="1">
    <citation type="submission" date="2020-08" db="EMBL/GenBank/DDBJ databases">
        <title>Genomic Encyclopedia of Type Strains, Phase IV (KMG-IV): sequencing the most valuable type-strain genomes for metagenomic binning, comparative biology and taxonomic classification.</title>
        <authorList>
            <person name="Goeker M."/>
        </authorList>
    </citation>
    <scope>NUCLEOTIDE SEQUENCE [LARGE SCALE GENOMIC DNA]</scope>
    <source>
        <strain evidence="2 3">DSM 100774</strain>
    </source>
</reference>
<proteinExistence type="predicted"/>
<dbReference type="InterPro" id="IPR013728">
    <property type="entry name" value="BT_3987-like_N"/>
</dbReference>
<evidence type="ECO:0000313" key="3">
    <source>
        <dbReference type="Proteomes" id="UP000532273"/>
    </source>
</evidence>
<accession>A0A7W6KE47</accession>
<dbReference type="PROSITE" id="PS51257">
    <property type="entry name" value="PROKAR_LIPOPROTEIN"/>
    <property type="match status" value="1"/>
</dbReference>
<dbReference type="Proteomes" id="UP000532273">
    <property type="component" value="Unassembled WGS sequence"/>
</dbReference>
<dbReference type="SUPFAM" id="SSF49785">
    <property type="entry name" value="Galactose-binding domain-like"/>
    <property type="match status" value="1"/>
</dbReference>
<gene>
    <name evidence="2" type="ORF">GGQ60_004018</name>
</gene>
<name>A0A7W6KE47_9SPHI</name>
<dbReference type="Pfam" id="PF08522">
    <property type="entry name" value="BT_3987-like_N"/>
    <property type="match status" value="1"/>
</dbReference>
<dbReference type="RefSeq" id="WP_183767483.1">
    <property type="nucleotide sequence ID" value="NZ_BMHZ01000004.1"/>
</dbReference>
<evidence type="ECO:0000259" key="1">
    <source>
        <dbReference type="PROSITE" id="PS50022"/>
    </source>
</evidence>
<organism evidence="2 3">
    <name type="scientific">Pedobacter zeae</name>
    <dbReference type="NCBI Taxonomy" id="1737356"/>
    <lineage>
        <taxon>Bacteria</taxon>
        <taxon>Pseudomonadati</taxon>
        <taxon>Bacteroidota</taxon>
        <taxon>Sphingobacteriia</taxon>
        <taxon>Sphingobacteriales</taxon>
        <taxon>Sphingobacteriaceae</taxon>
        <taxon>Pedobacter</taxon>
    </lineage>
</organism>
<sequence>MKLYKILPCIIAVLTAMSACKKEEAYLEKSDSKENALVYVSRQANAQKITVYPAKDTVVSYNFGASFAAVGLPLNNITVKFKIDDKAFDSVNVVRTSQNLSPYLKLPESAYTISSLDVTIPSGAITSNLVSLKYNSKNLDPNKVYMLPLSIIDASGYKINPLLKTMFITTVKYKAPEILADRTGWALTASSTQAGDGSLSSILDGDLTTFWHSQYSPSVLPYPHWIQVDMLALTNVTSISMAPRNNNNTGFTKFNLKGSIDGAVWTDLLTAKAMDPSLKALQNYELDAPTKVRFLKLEMTEGSQGYTHLAEFQVFKVK</sequence>
<protein>
    <recommendedName>
        <fullName evidence="1">F5/8 type C domain-containing protein</fullName>
    </recommendedName>
</protein>
<dbReference type="PROSITE" id="PS50022">
    <property type="entry name" value="FA58C_3"/>
    <property type="match status" value="1"/>
</dbReference>
<comment type="caution">
    <text evidence="2">The sequence shown here is derived from an EMBL/GenBank/DDBJ whole genome shotgun (WGS) entry which is preliminary data.</text>
</comment>
<dbReference type="Gene3D" id="2.60.120.260">
    <property type="entry name" value="Galactose-binding domain-like"/>
    <property type="match status" value="1"/>
</dbReference>
<dbReference type="EMBL" id="JACIEF010000004">
    <property type="protein sequence ID" value="MBB4109990.1"/>
    <property type="molecule type" value="Genomic_DNA"/>
</dbReference>
<evidence type="ECO:0000313" key="2">
    <source>
        <dbReference type="EMBL" id="MBB4109990.1"/>
    </source>
</evidence>
<dbReference type="InterPro" id="IPR008979">
    <property type="entry name" value="Galactose-bd-like_sf"/>
</dbReference>
<feature type="domain" description="F5/8 type C" evidence="1">
    <location>
        <begin position="166"/>
        <end position="317"/>
    </location>
</feature>
<dbReference type="InterPro" id="IPR000421">
    <property type="entry name" value="FA58C"/>
</dbReference>
<dbReference type="AlphaFoldDB" id="A0A7W6KE47"/>
<dbReference type="Gene3D" id="2.60.40.1740">
    <property type="entry name" value="hypothetical protein (bacova_03559)"/>
    <property type="match status" value="1"/>
</dbReference>
<dbReference type="Pfam" id="PF00754">
    <property type="entry name" value="F5_F8_type_C"/>
    <property type="match status" value="1"/>
</dbReference>